<keyword evidence="2" id="KW-1185">Reference proteome</keyword>
<sequence>MTVTYNVTNIEIATVIMRNRTMQQIHDLLGVDMEYLRRITRYSGVTYGKYIIERARTME</sequence>
<proteinExistence type="predicted"/>
<evidence type="ECO:0000313" key="1">
    <source>
        <dbReference type="EMBL" id="MCC2125298.1"/>
    </source>
</evidence>
<organism evidence="1 2">
    <name type="scientific">Hominiventricola filiformis</name>
    <dbReference type="NCBI Taxonomy" id="2885352"/>
    <lineage>
        <taxon>Bacteria</taxon>
        <taxon>Bacillati</taxon>
        <taxon>Bacillota</taxon>
        <taxon>Clostridia</taxon>
        <taxon>Lachnospirales</taxon>
        <taxon>Lachnospiraceae</taxon>
        <taxon>Hominiventricola</taxon>
    </lineage>
</organism>
<protein>
    <submittedName>
        <fullName evidence="1">Uncharacterized protein</fullName>
    </submittedName>
</protein>
<evidence type="ECO:0000313" key="2">
    <source>
        <dbReference type="Proteomes" id="UP001198220"/>
    </source>
</evidence>
<comment type="caution">
    <text evidence="1">The sequence shown here is derived from an EMBL/GenBank/DDBJ whole genome shotgun (WGS) entry which is preliminary data.</text>
</comment>
<dbReference type="AlphaFoldDB" id="A0AAE3D952"/>
<dbReference type="EMBL" id="JAJEPS010000002">
    <property type="protein sequence ID" value="MCC2125298.1"/>
    <property type="molecule type" value="Genomic_DNA"/>
</dbReference>
<dbReference type="RefSeq" id="WP_308458754.1">
    <property type="nucleotide sequence ID" value="NZ_JAJEPS010000002.1"/>
</dbReference>
<accession>A0AAE3D952</accession>
<reference evidence="1 2" key="1">
    <citation type="submission" date="2021-10" db="EMBL/GenBank/DDBJ databases">
        <title>Anaerobic single-cell dispensing facilitates the cultivation of human gut bacteria.</title>
        <authorList>
            <person name="Afrizal A."/>
        </authorList>
    </citation>
    <scope>NUCLEOTIDE SEQUENCE [LARGE SCALE GENOMIC DNA]</scope>
    <source>
        <strain evidence="1 2">CLA-AA-H276</strain>
    </source>
</reference>
<dbReference type="Proteomes" id="UP001198220">
    <property type="component" value="Unassembled WGS sequence"/>
</dbReference>
<name>A0AAE3D952_9FIRM</name>
<gene>
    <name evidence="1" type="ORF">LKD36_03785</name>
</gene>